<dbReference type="Gene3D" id="3.30.1370.50">
    <property type="entry name" value="R3H-like domain"/>
    <property type="match status" value="1"/>
</dbReference>
<feature type="compositionally biased region" description="Polar residues" evidence="2">
    <location>
        <begin position="715"/>
        <end position="724"/>
    </location>
</feature>
<feature type="compositionally biased region" description="Polar residues" evidence="2">
    <location>
        <begin position="360"/>
        <end position="380"/>
    </location>
</feature>
<evidence type="ECO:0000259" key="4">
    <source>
        <dbReference type="PROSITE" id="PS51673"/>
    </source>
</evidence>
<reference evidence="5" key="1">
    <citation type="submission" date="2022-10" db="UniProtKB">
        <authorList>
            <consortium name="EnsemblMetazoa"/>
        </authorList>
    </citation>
    <scope>IDENTIFICATION</scope>
</reference>
<feature type="compositionally biased region" description="Low complexity" evidence="2">
    <location>
        <begin position="520"/>
        <end position="531"/>
    </location>
</feature>
<dbReference type="PANTHER" id="PTHR15672:SF8">
    <property type="entry name" value="PROTEIN ENCORE"/>
    <property type="match status" value="1"/>
</dbReference>
<dbReference type="InterPro" id="IPR036867">
    <property type="entry name" value="R3H_dom_sf"/>
</dbReference>
<dbReference type="GO" id="GO:0003676">
    <property type="term" value="F:nucleic acid binding"/>
    <property type="evidence" value="ECO:0007669"/>
    <property type="project" value="UniProtKB-UniRule"/>
</dbReference>
<feature type="region of interest" description="Disordered" evidence="2">
    <location>
        <begin position="715"/>
        <end position="776"/>
    </location>
</feature>
<feature type="compositionally biased region" description="Low complexity" evidence="2">
    <location>
        <begin position="767"/>
        <end position="776"/>
    </location>
</feature>
<protein>
    <submittedName>
        <fullName evidence="5">cAMP-regulated phosphoprotein 21</fullName>
    </submittedName>
</protein>
<feature type="region of interest" description="Disordered" evidence="2">
    <location>
        <begin position="945"/>
        <end position="986"/>
    </location>
</feature>
<feature type="compositionally biased region" description="Low complexity" evidence="2">
    <location>
        <begin position="965"/>
        <end position="974"/>
    </location>
</feature>
<evidence type="ECO:0000256" key="1">
    <source>
        <dbReference type="ARBA" id="ARBA00022553"/>
    </source>
</evidence>
<feature type="domain" description="R3H" evidence="3">
    <location>
        <begin position="163"/>
        <end position="226"/>
    </location>
</feature>
<feature type="compositionally biased region" description="Low complexity" evidence="2">
    <location>
        <begin position="90"/>
        <end position="109"/>
    </location>
</feature>
<keyword evidence="6" id="KW-1185">Reference proteome</keyword>
<dbReference type="InterPro" id="IPR001374">
    <property type="entry name" value="R3H_dom"/>
</dbReference>
<accession>A0A905QWI0</accession>
<feature type="region of interest" description="Disordered" evidence="2">
    <location>
        <begin position="360"/>
        <end position="431"/>
    </location>
</feature>
<evidence type="ECO:0000256" key="2">
    <source>
        <dbReference type="SAM" id="MobiDB-lite"/>
    </source>
</evidence>
<dbReference type="InterPro" id="IPR051937">
    <property type="entry name" value="R3H_domain_containing"/>
</dbReference>
<feature type="compositionally biased region" description="Pro residues" evidence="2">
    <location>
        <begin position="618"/>
        <end position="630"/>
    </location>
</feature>
<name>A0A905QWI0_RHOPR</name>
<feature type="compositionally biased region" description="Polar residues" evidence="2">
    <location>
        <begin position="28"/>
        <end position="55"/>
    </location>
</feature>
<dbReference type="PROSITE" id="PS51673">
    <property type="entry name" value="SUZ"/>
    <property type="match status" value="1"/>
</dbReference>
<dbReference type="PROSITE" id="PS51061">
    <property type="entry name" value="R3H"/>
    <property type="match status" value="1"/>
</dbReference>
<feature type="region of interest" description="Disordered" evidence="2">
    <location>
        <begin position="1"/>
        <end position="142"/>
    </location>
</feature>
<feature type="domain" description="SUZ" evidence="4">
    <location>
        <begin position="227"/>
        <end position="301"/>
    </location>
</feature>
<proteinExistence type="predicted"/>
<feature type="region of interest" description="Disordered" evidence="2">
    <location>
        <begin position="499"/>
        <end position="537"/>
    </location>
</feature>
<feature type="compositionally biased region" description="Low complexity" evidence="2">
    <location>
        <begin position="381"/>
        <end position="415"/>
    </location>
</feature>
<dbReference type="PANTHER" id="PTHR15672">
    <property type="entry name" value="CAMP-REGULATED PHOSPHOPROTEIN 21 RELATED R3H DOMAIN CONTAINING PROTEIN"/>
    <property type="match status" value="1"/>
</dbReference>
<dbReference type="EnsemblMetazoa" id="RPRC017783-RA">
    <property type="protein sequence ID" value="RPRC017783-PA"/>
    <property type="gene ID" value="RPRC017783"/>
</dbReference>
<dbReference type="InterPro" id="IPR024771">
    <property type="entry name" value="SUZ"/>
</dbReference>
<dbReference type="CDD" id="cd02642">
    <property type="entry name" value="R3H_encore_like"/>
    <property type="match status" value="1"/>
</dbReference>
<sequence length="986" mass="107708">MERTVRTQRSLSKQEGIHEENDLEAYEENSQCASEVPNSKSSEDQSSLPLNNNTLHRSRSQNKVKLLVRSHAVREETSPPPDPHQDQCNLSLSTSSEQLPQPPQQQSTSNRRHKLRREGSSSETWEHPSLSRGNSREQQYDGSNQVDLHQFIVDTLNRNHKDRMLLLKIENDLVSLAKDPKRTVHKFAQMSSYQRMLVHRVAAYFSMEHNVDTSGVSVIVNTTKATRIPETRFRDFVRDDLLLPEEPRRSILKRDSSSFDETGSFKARERMLNGDSRRSKSFEEREEEYEKARRRIFNREHSGEGDMVDCLDELHWETEDGVCTQCEHPVRERNPRLLKVESYESGETLKANSLRLSVSKSHSFSGYDPPQQTRILTKQDSGSSMSSRISPSSSGYKSQRSDATLSATPSPTATPNLHTQLSGQSGGALSPEPETVVWAVSDLASVPPGSMLIHPQTGQPYTNADGSIYHYDPSNPPRVCGSGESVGAQVAHHVSSATNNIPSSAALPTQQQQPPPQQQPPQQQQQPQPQHQQKHDMMENHVPVSASSQPLHAEISKGVIDSGYESGGGSGNGGGYLGGSAAAPPSAQVTQQALCHPLPAPAASHQYHQQAPIVHPASEPPHPPPPPPQYHPVVYPLPATPGPPPHPPYHHQYDPRIQDGGVAANDLSNYMMGLNIDNTRQPDTRQIMYWQPHHIQAHSGMPVYYAGSNGSSTGPNAMGSNGVSRYQGAPPPPPPQQSCPPPAQPFIPPPAPPAPVIPQQPPHLTSSEHSGSCYSSGYPSTGPPECIPYSPSAVHMYYTPPYNGNQSNGSSQNGAVNGSSPGYYGANITNCSAPILALQYQQPCPHPTPPHTPQGVCGQFAVYNSCYPSHYAQATSSLPVPQLFRKPTLNVGVRCGSPLRPQYSVSPTVKDRPSDEKIQPVPVYGFRVLPGDVRILGNTGRIPFALPAPTKAPHTRKHRSKIGASQGRSGGQQSIEVPSLHTASKA</sequence>
<feature type="region of interest" description="Disordered" evidence="2">
    <location>
        <begin position="464"/>
        <end position="487"/>
    </location>
</feature>
<dbReference type="Proteomes" id="UP000015103">
    <property type="component" value="Unassembled WGS sequence"/>
</dbReference>
<dbReference type="Pfam" id="PF12752">
    <property type="entry name" value="SUZ"/>
    <property type="match status" value="1"/>
</dbReference>
<feature type="compositionally biased region" description="Pro residues" evidence="2">
    <location>
        <begin position="729"/>
        <end position="761"/>
    </location>
</feature>
<dbReference type="AlphaFoldDB" id="A0A905QWI0"/>
<organism evidence="5 6">
    <name type="scientific">Rhodnius prolixus</name>
    <name type="common">Triatomid bug</name>
    <dbReference type="NCBI Taxonomy" id="13249"/>
    <lineage>
        <taxon>Eukaryota</taxon>
        <taxon>Metazoa</taxon>
        <taxon>Ecdysozoa</taxon>
        <taxon>Arthropoda</taxon>
        <taxon>Hexapoda</taxon>
        <taxon>Insecta</taxon>
        <taxon>Pterygota</taxon>
        <taxon>Neoptera</taxon>
        <taxon>Paraneoptera</taxon>
        <taxon>Hemiptera</taxon>
        <taxon>Heteroptera</taxon>
        <taxon>Panheteroptera</taxon>
        <taxon>Cimicomorpha</taxon>
        <taxon>Reduviidae</taxon>
        <taxon>Triatominae</taxon>
        <taxon>Rhodnius</taxon>
    </lineage>
</organism>
<feature type="compositionally biased region" description="Polar residues" evidence="2">
    <location>
        <begin position="499"/>
        <end position="509"/>
    </location>
</feature>
<evidence type="ECO:0000313" key="5">
    <source>
        <dbReference type="EnsemblMetazoa" id="RPRC017783-PA"/>
    </source>
</evidence>
<evidence type="ECO:0000259" key="3">
    <source>
        <dbReference type="PROSITE" id="PS51061"/>
    </source>
</evidence>
<feature type="region of interest" description="Disordered" evidence="2">
    <location>
        <begin position="614"/>
        <end position="645"/>
    </location>
</feature>
<feature type="compositionally biased region" description="Basic and acidic residues" evidence="2">
    <location>
        <begin position="117"/>
        <end position="126"/>
    </location>
</feature>
<evidence type="ECO:0000313" key="6">
    <source>
        <dbReference type="Proteomes" id="UP000015103"/>
    </source>
</evidence>
<dbReference type="EMBL" id="ACPB03000360">
    <property type="status" value="NOT_ANNOTATED_CDS"/>
    <property type="molecule type" value="Genomic_DNA"/>
</dbReference>
<feature type="compositionally biased region" description="Basic residues" evidence="2">
    <location>
        <begin position="56"/>
        <end position="68"/>
    </location>
</feature>
<keyword evidence="1" id="KW-0597">Phosphoprotein</keyword>
<dbReference type="Pfam" id="PF01424">
    <property type="entry name" value="R3H"/>
    <property type="match status" value="1"/>
</dbReference>
<dbReference type="SMART" id="SM00393">
    <property type="entry name" value="R3H"/>
    <property type="match status" value="1"/>
</dbReference>
<dbReference type="SUPFAM" id="SSF82708">
    <property type="entry name" value="R3H domain"/>
    <property type="match status" value="1"/>
</dbReference>